<reference evidence="3" key="1">
    <citation type="journal article" date="2021" name="Nat. Commun.">
        <title>Genetic determinants of endophytism in the Arabidopsis root mycobiome.</title>
        <authorList>
            <person name="Mesny F."/>
            <person name="Miyauchi S."/>
            <person name="Thiergart T."/>
            <person name="Pickel B."/>
            <person name="Atanasova L."/>
            <person name="Karlsson M."/>
            <person name="Huettel B."/>
            <person name="Barry K.W."/>
            <person name="Haridas S."/>
            <person name="Chen C."/>
            <person name="Bauer D."/>
            <person name="Andreopoulos W."/>
            <person name="Pangilinan J."/>
            <person name="LaButti K."/>
            <person name="Riley R."/>
            <person name="Lipzen A."/>
            <person name="Clum A."/>
            <person name="Drula E."/>
            <person name="Henrissat B."/>
            <person name="Kohler A."/>
            <person name="Grigoriev I.V."/>
            <person name="Martin F.M."/>
            <person name="Hacquard S."/>
        </authorList>
    </citation>
    <scope>NUCLEOTIDE SEQUENCE</scope>
    <source>
        <strain evidence="3">FSSC 5 MPI-SDFR-AT-0091</strain>
    </source>
</reference>
<dbReference type="EMBL" id="JAGTJS010000001">
    <property type="protein sequence ID" value="KAH7276196.1"/>
    <property type="molecule type" value="Genomic_DNA"/>
</dbReference>
<feature type="chain" id="PRO_5040509584" evidence="2">
    <location>
        <begin position="22"/>
        <end position="277"/>
    </location>
</feature>
<comment type="caution">
    <text evidence="3">The sequence shown here is derived from an EMBL/GenBank/DDBJ whole genome shotgun (WGS) entry which is preliminary data.</text>
</comment>
<protein>
    <submittedName>
        <fullName evidence="3">Uncharacterized protein</fullName>
    </submittedName>
</protein>
<gene>
    <name evidence="3" type="ORF">B0J15DRAFT_558361</name>
</gene>
<feature type="signal peptide" evidence="2">
    <location>
        <begin position="1"/>
        <end position="21"/>
    </location>
</feature>
<feature type="compositionally biased region" description="Low complexity" evidence="1">
    <location>
        <begin position="91"/>
        <end position="117"/>
    </location>
</feature>
<keyword evidence="2" id="KW-0732">Signal</keyword>
<name>A0A9P9L8J5_FUSSL</name>
<dbReference type="OrthoDB" id="5098927at2759"/>
<evidence type="ECO:0000256" key="1">
    <source>
        <dbReference type="SAM" id="MobiDB-lite"/>
    </source>
</evidence>
<sequence>MIPRASLLLALSLVCIESAIAGPCKPGTTSTLTSSSETESATSHTASSTTVVTTDSTTSGSGTDSTTASLTLTESSTESTTFLSTTSSVSVSSDSTTLSTSEASTSLSTQTSTTSTSPQPDSTGFNIIPGSGSAASGFLKVRTLLGGEVYFNNPYTTYQTGVFVVSGATRRLIERGSQSICAYFRTGRGYGDLNGCRPETDPDLRLVPLTCQLTASAKLQCSVPGKFCYYQGDMLTCDDRGTYSSLYLDTLSGAGYRVIIGPSDLNWSPVELVAAPI</sequence>
<dbReference type="AlphaFoldDB" id="A0A9P9L8J5"/>
<organism evidence="3 4">
    <name type="scientific">Fusarium solani</name>
    <name type="common">Filamentous fungus</name>
    <dbReference type="NCBI Taxonomy" id="169388"/>
    <lineage>
        <taxon>Eukaryota</taxon>
        <taxon>Fungi</taxon>
        <taxon>Dikarya</taxon>
        <taxon>Ascomycota</taxon>
        <taxon>Pezizomycotina</taxon>
        <taxon>Sordariomycetes</taxon>
        <taxon>Hypocreomycetidae</taxon>
        <taxon>Hypocreales</taxon>
        <taxon>Nectriaceae</taxon>
        <taxon>Fusarium</taxon>
        <taxon>Fusarium solani species complex</taxon>
    </lineage>
</organism>
<feature type="compositionally biased region" description="Low complexity" evidence="1">
    <location>
        <begin position="27"/>
        <end position="72"/>
    </location>
</feature>
<feature type="region of interest" description="Disordered" evidence="1">
    <location>
        <begin position="26"/>
        <end position="72"/>
    </location>
</feature>
<accession>A0A9P9L8J5</accession>
<evidence type="ECO:0000313" key="4">
    <source>
        <dbReference type="Proteomes" id="UP000736672"/>
    </source>
</evidence>
<keyword evidence="4" id="KW-1185">Reference proteome</keyword>
<feature type="region of interest" description="Disordered" evidence="1">
    <location>
        <begin position="91"/>
        <end position="127"/>
    </location>
</feature>
<proteinExistence type="predicted"/>
<feature type="non-terminal residue" evidence="3">
    <location>
        <position position="1"/>
    </location>
</feature>
<evidence type="ECO:0000256" key="2">
    <source>
        <dbReference type="SAM" id="SignalP"/>
    </source>
</evidence>
<dbReference type="Proteomes" id="UP000736672">
    <property type="component" value="Unassembled WGS sequence"/>
</dbReference>
<evidence type="ECO:0000313" key="3">
    <source>
        <dbReference type="EMBL" id="KAH7276196.1"/>
    </source>
</evidence>